<dbReference type="SUPFAM" id="SSF54373">
    <property type="entry name" value="FAD-linked reductases, C-terminal domain"/>
    <property type="match status" value="1"/>
</dbReference>
<keyword evidence="3" id="KW-0274">FAD</keyword>
<dbReference type="SUPFAM" id="SSF51905">
    <property type="entry name" value="FAD/NAD(P)-binding domain"/>
    <property type="match status" value="1"/>
</dbReference>
<dbReference type="InterPro" id="IPR036188">
    <property type="entry name" value="FAD/NAD-bd_sf"/>
</dbReference>
<comment type="caution">
    <text evidence="7">The sequence shown here is derived from an EMBL/GenBank/DDBJ whole genome shotgun (WGS) entry which is preliminary data.</text>
</comment>
<dbReference type="InterPro" id="IPR050493">
    <property type="entry name" value="FAD-dep_Monooxygenase_BioMet"/>
</dbReference>
<dbReference type="Pfam" id="PF01494">
    <property type="entry name" value="FAD_binding_3"/>
    <property type="match status" value="1"/>
</dbReference>
<evidence type="ECO:0000256" key="3">
    <source>
        <dbReference type="ARBA" id="ARBA00022827"/>
    </source>
</evidence>
<dbReference type="EMBL" id="JAWSTH010000005">
    <property type="protein sequence ID" value="MDW5593436.1"/>
    <property type="molecule type" value="Genomic_DNA"/>
</dbReference>
<name>A0ABU4HJE6_9ACTN</name>
<proteinExistence type="predicted"/>
<evidence type="ECO:0000256" key="5">
    <source>
        <dbReference type="ARBA" id="ARBA00023033"/>
    </source>
</evidence>
<gene>
    <name evidence="7" type="ORF">R7226_03745</name>
</gene>
<dbReference type="PANTHER" id="PTHR13789">
    <property type="entry name" value="MONOOXYGENASE"/>
    <property type="match status" value="1"/>
</dbReference>
<keyword evidence="4" id="KW-0560">Oxidoreductase</keyword>
<dbReference type="PANTHER" id="PTHR13789:SF318">
    <property type="entry name" value="GERANYLGERANYL DIPHOSPHATE REDUCTASE"/>
    <property type="match status" value="1"/>
</dbReference>
<sequence length="398" mass="42795">MSAVADGSPVEVETLIAGGGVGGLTAALALARAGRPVRLLERALEFTEIGFGIQLGPNATRALDGLGVLDELLPLAVQPRELLYMDALSGERITSIDLGDAFVARYGHPYVVVHRSDLQRKLLGACVREPLVTIETGRELVAFEEDADGVTVRCADGASYRAQALIAADGLNSRVRGTIARGEPRAEGFVAYRGTIPIADMTPRAEADAMVMWVAPDTHMVQYKVRGGALYNQVAVFRSRRFDAGDPDWGSPEELDEHYQAFCEPVRVAASQLGRKHRYPMADRDPIATWTTARVALLGDAAHPMLPVLAQGGCQAIEDGIALPVAFAGAADVPAALSAYERRRAPRAGRVQSSARRFAEVCHIGGVGVELRNALFGQHDPQDYTVLDWLYDDAEVRA</sequence>
<dbReference type="InterPro" id="IPR002938">
    <property type="entry name" value="FAD-bd"/>
</dbReference>
<keyword evidence="5 7" id="KW-0503">Monooxygenase</keyword>
<feature type="domain" description="FAD-binding" evidence="6">
    <location>
        <begin position="11"/>
        <end position="351"/>
    </location>
</feature>
<evidence type="ECO:0000313" key="8">
    <source>
        <dbReference type="Proteomes" id="UP001284601"/>
    </source>
</evidence>
<comment type="cofactor">
    <cofactor evidence="1">
        <name>FAD</name>
        <dbReference type="ChEBI" id="CHEBI:57692"/>
    </cofactor>
</comment>
<dbReference type="PRINTS" id="PR00420">
    <property type="entry name" value="RNGMNOXGNASE"/>
</dbReference>
<evidence type="ECO:0000259" key="6">
    <source>
        <dbReference type="Pfam" id="PF01494"/>
    </source>
</evidence>
<keyword evidence="8" id="KW-1185">Reference proteome</keyword>
<keyword evidence="2" id="KW-0285">Flavoprotein</keyword>
<evidence type="ECO:0000313" key="7">
    <source>
        <dbReference type="EMBL" id="MDW5593436.1"/>
    </source>
</evidence>
<organism evidence="7 8">
    <name type="scientific">Conexibacter stalactiti</name>
    <dbReference type="NCBI Taxonomy" id="1940611"/>
    <lineage>
        <taxon>Bacteria</taxon>
        <taxon>Bacillati</taxon>
        <taxon>Actinomycetota</taxon>
        <taxon>Thermoleophilia</taxon>
        <taxon>Solirubrobacterales</taxon>
        <taxon>Conexibacteraceae</taxon>
        <taxon>Conexibacter</taxon>
    </lineage>
</organism>
<dbReference type="Gene3D" id="3.50.50.60">
    <property type="entry name" value="FAD/NAD(P)-binding domain"/>
    <property type="match status" value="1"/>
</dbReference>
<protein>
    <submittedName>
        <fullName evidence="7">FAD-dependent monooxygenase</fullName>
    </submittedName>
</protein>
<reference evidence="8" key="1">
    <citation type="submission" date="2023-07" db="EMBL/GenBank/DDBJ databases">
        <title>Conexibacter stalactiti sp. nov., isolated from stalactites in a lava cave and emended description of the genus Conexibacter.</title>
        <authorList>
            <person name="Lee S.D."/>
        </authorList>
    </citation>
    <scope>NUCLEOTIDE SEQUENCE [LARGE SCALE GENOMIC DNA]</scope>
    <source>
        <strain evidence="8">KCTC 39840</strain>
    </source>
</reference>
<dbReference type="RefSeq" id="WP_318595697.1">
    <property type="nucleotide sequence ID" value="NZ_JAWSTH010000005.1"/>
</dbReference>
<accession>A0ABU4HJE6</accession>
<evidence type="ECO:0000256" key="1">
    <source>
        <dbReference type="ARBA" id="ARBA00001974"/>
    </source>
</evidence>
<dbReference type="GO" id="GO:0004497">
    <property type="term" value="F:monooxygenase activity"/>
    <property type="evidence" value="ECO:0007669"/>
    <property type="project" value="UniProtKB-KW"/>
</dbReference>
<evidence type="ECO:0000256" key="2">
    <source>
        <dbReference type="ARBA" id="ARBA00022630"/>
    </source>
</evidence>
<evidence type="ECO:0000256" key="4">
    <source>
        <dbReference type="ARBA" id="ARBA00023002"/>
    </source>
</evidence>
<dbReference type="Proteomes" id="UP001284601">
    <property type="component" value="Unassembled WGS sequence"/>
</dbReference>